<dbReference type="Proteomes" id="UP000234681">
    <property type="component" value="Chromosome 3"/>
</dbReference>
<gene>
    <name evidence="1" type="ORF">rCG_26996</name>
</gene>
<evidence type="ECO:0000313" key="2">
    <source>
        <dbReference type="Proteomes" id="UP000234681"/>
    </source>
</evidence>
<dbReference type="EMBL" id="CH473949">
    <property type="protein sequence ID" value="EDL79647.1"/>
    <property type="molecule type" value="Genomic_DNA"/>
</dbReference>
<accession>A6HNP6</accession>
<evidence type="ECO:0000313" key="1">
    <source>
        <dbReference type="EMBL" id="EDL79647.1"/>
    </source>
</evidence>
<sequence length="63" mass="7015">MLSLTRLELVFPFAPALPMLTQCLSHHSGERWLYLTLSGSVTKGHSLHFGCLTKSQPELNCCI</sequence>
<protein>
    <submittedName>
        <fullName evidence="1">RCG26996</fullName>
    </submittedName>
</protein>
<dbReference type="AlphaFoldDB" id="A6HNP6"/>
<reference evidence="2" key="1">
    <citation type="submission" date="2005-09" db="EMBL/GenBank/DDBJ databases">
        <authorList>
            <person name="Mural R.J."/>
            <person name="Li P.W."/>
            <person name="Adams M.D."/>
            <person name="Amanatides P.G."/>
            <person name="Baden-Tillson H."/>
            <person name="Barnstead M."/>
            <person name="Chin S.H."/>
            <person name="Dew I."/>
            <person name="Evans C.A."/>
            <person name="Ferriera S."/>
            <person name="Flanigan M."/>
            <person name="Fosler C."/>
            <person name="Glodek A."/>
            <person name="Gu Z."/>
            <person name="Holt R.A."/>
            <person name="Jennings D."/>
            <person name="Kraft C.L."/>
            <person name="Lu F."/>
            <person name="Nguyen T."/>
            <person name="Nusskern D.R."/>
            <person name="Pfannkoch C.M."/>
            <person name="Sitter C."/>
            <person name="Sutton G.G."/>
            <person name="Venter J.C."/>
            <person name="Wang Z."/>
            <person name="Woodage T."/>
            <person name="Zheng X.H."/>
            <person name="Zhong F."/>
        </authorList>
    </citation>
    <scope>NUCLEOTIDE SEQUENCE [LARGE SCALE GENOMIC DNA]</scope>
    <source>
        <strain>BN</strain>
        <strain evidence="2">Sprague-Dawley</strain>
    </source>
</reference>
<organism evidence="1 2">
    <name type="scientific">Rattus norvegicus</name>
    <name type="common">Rat</name>
    <dbReference type="NCBI Taxonomy" id="10116"/>
    <lineage>
        <taxon>Eukaryota</taxon>
        <taxon>Metazoa</taxon>
        <taxon>Chordata</taxon>
        <taxon>Craniata</taxon>
        <taxon>Vertebrata</taxon>
        <taxon>Euteleostomi</taxon>
        <taxon>Mammalia</taxon>
        <taxon>Eutheria</taxon>
        <taxon>Euarchontoglires</taxon>
        <taxon>Glires</taxon>
        <taxon>Rodentia</taxon>
        <taxon>Myomorpha</taxon>
        <taxon>Muroidea</taxon>
        <taxon>Muridae</taxon>
        <taxon>Murinae</taxon>
        <taxon>Rattus</taxon>
    </lineage>
</organism>
<name>A6HNP6_RAT</name>
<proteinExistence type="predicted"/>